<reference evidence="1" key="2">
    <citation type="submission" date="2023-05" db="EMBL/GenBank/DDBJ databases">
        <authorList>
            <consortium name="Lawrence Berkeley National Laboratory"/>
            <person name="Steindorff A."/>
            <person name="Hensen N."/>
            <person name="Bonometti L."/>
            <person name="Westerberg I."/>
            <person name="Brannstrom I.O."/>
            <person name="Guillou S."/>
            <person name="Cros-Aarteil S."/>
            <person name="Calhoun S."/>
            <person name="Haridas S."/>
            <person name="Kuo A."/>
            <person name="Mondo S."/>
            <person name="Pangilinan J."/>
            <person name="Riley R."/>
            <person name="Labutti K."/>
            <person name="Andreopoulos B."/>
            <person name="Lipzen A."/>
            <person name="Chen C."/>
            <person name="Yanf M."/>
            <person name="Daum C."/>
            <person name="Ng V."/>
            <person name="Clum A."/>
            <person name="Ohm R."/>
            <person name="Martin F."/>
            <person name="Silar P."/>
            <person name="Natvig D."/>
            <person name="Lalanne C."/>
            <person name="Gautier V."/>
            <person name="Ament-Velasquez S.L."/>
            <person name="Kruys A."/>
            <person name="Hutchinson M.I."/>
            <person name="Powell A.J."/>
            <person name="Barry K."/>
            <person name="Miller A.N."/>
            <person name="Grigoriev I.V."/>
            <person name="Debuchy R."/>
            <person name="Gladieux P."/>
            <person name="Thoren M.H."/>
            <person name="Johannesson H."/>
        </authorList>
    </citation>
    <scope>NUCLEOTIDE SEQUENCE</scope>
    <source>
        <strain evidence="1">PSN243</strain>
    </source>
</reference>
<keyword evidence="2" id="KW-1185">Reference proteome</keyword>
<evidence type="ECO:0000313" key="1">
    <source>
        <dbReference type="EMBL" id="KAK4452263.1"/>
    </source>
</evidence>
<comment type="caution">
    <text evidence="1">The sequence shown here is derived from an EMBL/GenBank/DDBJ whole genome shotgun (WGS) entry which is preliminary data.</text>
</comment>
<dbReference type="EMBL" id="MU865924">
    <property type="protein sequence ID" value="KAK4452263.1"/>
    <property type="molecule type" value="Genomic_DNA"/>
</dbReference>
<evidence type="ECO:0000313" key="2">
    <source>
        <dbReference type="Proteomes" id="UP001321760"/>
    </source>
</evidence>
<sequence>MDSVTPSARLQSLIDSIRIIFVLLSTIYERLRAIDVTTGTYTEIGRDTGLGLGQGSRVCSGSQTNRLRAAEQLLCPFVMLCPEHAKPREHSRQALQMQVAKGDVAVAMASGSSSADTPSHDEAERLMAYTYHDLCDFVINTRKTRNGSLTKKMRKSLATCPVTTNLQSATQQEIVY</sequence>
<gene>
    <name evidence="1" type="ORF">QBC34DRAFT_422948</name>
</gene>
<organism evidence="1 2">
    <name type="scientific">Podospora aff. communis PSN243</name>
    <dbReference type="NCBI Taxonomy" id="3040156"/>
    <lineage>
        <taxon>Eukaryota</taxon>
        <taxon>Fungi</taxon>
        <taxon>Dikarya</taxon>
        <taxon>Ascomycota</taxon>
        <taxon>Pezizomycotina</taxon>
        <taxon>Sordariomycetes</taxon>
        <taxon>Sordariomycetidae</taxon>
        <taxon>Sordariales</taxon>
        <taxon>Podosporaceae</taxon>
        <taxon>Podospora</taxon>
    </lineage>
</organism>
<protein>
    <submittedName>
        <fullName evidence="1">Uncharacterized protein</fullName>
    </submittedName>
</protein>
<name>A0AAV9GYK0_9PEZI</name>
<dbReference type="AlphaFoldDB" id="A0AAV9GYK0"/>
<dbReference type="Proteomes" id="UP001321760">
    <property type="component" value="Unassembled WGS sequence"/>
</dbReference>
<proteinExistence type="predicted"/>
<reference evidence="1" key="1">
    <citation type="journal article" date="2023" name="Mol. Phylogenet. Evol.">
        <title>Genome-scale phylogeny and comparative genomics of the fungal order Sordariales.</title>
        <authorList>
            <person name="Hensen N."/>
            <person name="Bonometti L."/>
            <person name="Westerberg I."/>
            <person name="Brannstrom I.O."/>
            <person name="Guillou S."/>
            <person name="Cros-Aarteil S."/>
            <person name="Calhoun S."/>
            <person name="Haridas S."/>
            <person name="Kuo A."/>
            <person name="Mondo S."/>
            <person name="Pangilinan J."/>
            <person name="Riley R."/>
            <person name="LaButti K."/>
            <person name="Andreopoulos B."/>
            <person name="Lipzen A."/>
            <person name="Chen C."/>
            <person name="Yan M."/>
            <person name="Daum C."/>
            <person name="Ng V."/>
            <person name="Clum A."/>
            <person name="Steindorff A."/>
            <person name="Ohm R.A."/>
            <person name="Martin F."/>
            <person name="Silar P."/>
            <person name="Natvig D.O."/>
            <person name="Lalanne C."/>
            <person name="Gautier V."/>
            <person name="Ament-Velasquez S.L."/>
            <person name="Kruys A."/>
            <person name="Hutchinson M.I."/>
            <person name="Powell A.J."/>
            <person name="Barry K."/>
            <person name="Miller A.N."/>
            <person name="Grigoriev I.V."/>
            <person name="Debuchy R."/>
            <person name="Gladieux P."/>
            <person name="Hiltunen Thoren M."/>
            <person name="Johannesson H."/>
        </authorList>
    </citation>
    <scope>NUCLEOTIDE SEQUENCE</scope>
    <source>
        <strain evidence="1">PSN243</strain>
    </source>
</reference>
<accession>A0AAV9GYK0</accession>